<dbReference type="Pfam" id="PF02238">
    <property type="entry name" value="COX7a"/>
    <property type="match status" value="1"/>
</dbReference>
<evidence type="ECO:0000313" key="7">
    <source>
        <dbReference type="EMBL" id="KAG2229167.1"/>
    </source>
</evidence>
<keyword evidence="6" id="KW-0812">Transmembrane</keyword>
<comment type="subcellular location">
    <subcellularLocation>
        <location evidence="1">Mitochondrion inner membrane</location>
    </subcellularLocation>
</comment>
<name>A0A8H7SJ91_9FUNG</name>
<reference evidence="7" key="1">
    <citation type="submission" date="2021-01" db="EMBL/GenBank/DDBJ databases">
        <title>Metabolic potential, ecology and presence of endohyphal bacteria is reflected in genomic diversity of Mucoromycotina.</title>
        <authorList>
            <person name="Muszewska A."/>
            <person name="Okrasinska A."/>
            <person name="Steczkiewicz K."/>
            <person name="Drgas O."/>
            <person name="Orlowska M."/>
            <person name="Perlinska-Lenart U."/>
            <person name="Aleksandrzak-Piekarczyk T."/>
            <person name="Szatraj K."/>
            <person name="Zielenkiewicz U."/>
            <person name="Pilsyk S."/>
            <person name="Malc E."/>
            <person name="Mieczkowski P."/>
            <person name="Kruszewska J.S."/>
            <person name="Biernat P."/>
            <person name="Pawlowska J."/>
        </authorList>
    </citation>
    <scope>NUCLEOTIDE SEQUENCE</scope>
    <source>
        <strain evidence="7">WA0000018081</strain>
    </source>
</reference>
<evidence type="ECO:0000256" key="3">
    <source>
        <dbReference type="ARBA" id="ARBA00022792"/>
    </source>
</evidence>
<sequence>MAQGETIPNNVIANQRYFQAPSQTPLWIKGKRDKLIVSIVFAGLGVGVLGSLTGAVQ</sequence>
<feature type="transmembrane region" description="Helical" evidence="6">
    <location>
        <begin position="35"/>
        <end position="56"/>
    </location>
</feature>
<dbReference type="GO" id="GO:0006123">
    <property type="term" value="P:mitochondrial electron transport, cytochrome c to oxygen"/>
    <property type="evidence" value="ECO:0007669"/>
    <property type="project" value="InterPro"/>
</dbReference>
<dbReference type="EMBL" id="JAEPRE010000302">
    <property type="protein sequence ID" value="KAG2229167.1"/>
    <property type="molecule type" value="Genomic_DNA"/>
</dbReference>
<dbReference type="Gene3D" id="4.10.91.10">
    <property type="entry name" value="Cytochrome c oxidase, subunit VIIa"/>
    <property type="match status" value="1"/>
</dbReference>
<gene>
    <name evidence="7" type="ORF">INT48_003309</name>
</gene>
<evidence type="ECO:0000256" key="1">
    <source>
        <dbReference type="ARBA" id="ARBA00004273"/>
    </source>
</evidence>
<keyword evidence="3" id="KW-0999">Mitochondrion inner membrane</keyword>
<comment type="caution">
    <text evidence="7">The sequence shown here is derived from an EMBL/GenBank/DDBJ whole genome shotgun (WGS) entry which is preliminary data.</text>
</comment>
<dbReference type="Proteomes" id="UP000613177">
    <property type="component" value="Unassembled WGS sequence"/>
</dbReference>
<keyword evidence="8" id="KW-1185">Reference proteome</keyword>
<evidence type="ECO:0000256" key="4">
    <source>
        <dbReference type="ARBA" id="ARBA00023128"/>
    </source>
</evidence>
<dbReference type="InterPro" id="IPR036539">
    <property type="entry name" value="Cyt_c_oxidase_su7a_sf"/>
</dbReference>
<protein>
    <submittedName>
        <fullName evidence="7">Uncharacterized protein</fullName>
    </submittedName>
</protein>
<dbReference type="GO" id="GO:0005743">
    <property type="term" value="C:mitochondrial inner membrane"/>
    <property type="evidence" value="ECO:0007669"/>
    <property type="project" value="UniProtKB-SubCell"/>
</dbReference>
<organism evidence="7 8">
    <name type="scientific">Thamnidium elegans</name>
    <dbReference type="NCBI Taxonomy" id="101142"/>
    <lineage>
        <taxon>Eukaryota</taxon>
        <taxon>Fungi</taxon>
        <taxon>Fungi incertae sedis</taxon>
        <taxon>Mucoromycota</taxon>
        <taxon>Mucoromycotina</taxon>
        <taxon>Mucoromycetes</taxon>
        <taxon>Mucorales</taxon>
        <taxon>Mucorineae</taxon>
        <taxon>Mucoraceae</taxon>
        <taxon>Thamnidium</taxon>
    </lineage>
</organism>
<dbReference type="AlphaFoldDB" id="A0A8H7SJ91"/>
<proteinExistence type="inferred from homology"/>
<comment type="similarity">
    <text evidence="2">Belongs to the cytochrome c oxidase VIIa family.</text>
</comment>
<dbReference type="GO" id="GO:0045277">
    <property type="term" value="C:respiratory chain complex IV"/>
    <property type="evidence" value="ECO:0007669"/>
    <property type="project" value="InterPro"/>
</dbReference>
<keyword evidence="5 6" id="KW-0472">Membrane</keyword>
<evidence type="ECO:0000256" key="6">
    <source>
        <dbReference type="SAM" id="Phobius"/>
    </source>
</evidence>
<evidence type="ECO:0000313" key="8">
    <source>
        <dbReference type="Proteomes" id="UP000613177"/>
    </source>
</evidence>
<keyword evidence="6" id="KW-1133">Transmembrane helix</keyword>
<accession>A0A8H7SJ91</accession>
<keyword evidence="4" id="KW-0496">Mitochondrion</keyword>
<dbReference type="InterPro" id="IPR039297">
    <property type="entry name" value="COX7a"/>
</dbReference>
<evidence type="ECO:0000256" key="5">
    <source>
        <dbReference type="ARBA" id="ARBA00023136"/>
    </source>
</evidence>
<evidence type="ECO:0000256" key="2">
    <source>
        <dbReference type="ARBA" id="ARBA00009331"/>
    </source>
</evidence>